<evidence type="ECO:0000256" key="6">
    <source>
        <dbReference type="ARBA" id="ARBA00022737"/>
    </source>
</evidence>
<evidence type="ECO:0000256" key="10">
    <source>
        <dbReference type="ARBA" id="ARBA00022884"/>
    </source>
</evidence>
<dbReference type="Gene3D" id="3.30.70.330">
    <property type="match status" value="1"/>
</dbReference>
<keyword evidence="8" id="KW-0833">Ubl conjugation pathway</keyword>
<evidence type="ECO:0000256" key="9">
    <source>
        <dbReference type="ARBA" id="ARBA00022833"/>
    </source>
</evidence>
<organism evidence="17 18">
    <name type="scientific">Dinothrombium tinctorium</name>
    <dbReference type="NCBI Taxonomy" id="1965070"/>
    <lineage>
        <taxon>Eukaryota</taxon>
        <taxon>Metazoa</taxon>
        <taxon>Ecdysozoa</taxon>
        <taxon>Arthropoda</taxon>
        <taxon>Chelicerata</taxon>
        <taxon>Arachnida</taxon>
        <taxon>Acari</taxon>
        <taxon>Acariformes</taxon>
        <taxon>Trombidiformes</taxon>
        <taxon>Prostigmata</taxon>
        <taxon>Anystina</taxon>
        <taxon>Parasitengona</taxon>
        <taxon>Trombidioidea</taxon>
        <taxon>Trombidiidae</taxon>
        <taxon>Dinothrombium</taxon>
    </lineage>
</organism>
<dbReference type="EC" id="2.3.2.31" evidence="3"/>
<keyword evidence="7 12" id="KW-0863">Zinc-finger</keyword>
<keyword evidence="10 13" id="KW-0694">RNA-binding</keyword>
<dbReference type="Gene3D" id="3.30.40.10">
    <property type="entry name" value="Zinc/RING finger domain, C3HC4 (zinc finger)"/>
    <property type="match status" value="1"/>
</dbReference>
<evidence type="ECO:0000313" key="17">
    <source>
        <dbReference type="EMBL" id="RWS00351.1"/>
    </source>
</evidence>
<dbReference type="InterPro" id="IPR001841">
    <property type="entry name" value="Znf_RING"/>
</dbReference>
<dbReference type="InterPro" id="IPR044066">
    <property type="entry name" value="TRIAD_supradom"/>
</dbReference>
<evidence type="ECO:0000256" key="5">
    <source>
        <dbReference type="ARBA" id="ARBA00022723"/>
    </source>
</evidence>
<comment type="catalytic activity">
    <reaction evidence="1">
        <text>[E2 ubiquitin-conjugating enzyme]-S-ubiquitinyl-L-cysteine + [acceptor protein]-L-lysine = [E2 ubiquitin-conjugating enzyme]-L-cysteine + [acceptor protein]-N(6)-ubiquitinyl-L-lysine.</text>
        <dbReference type="EC" id="2.3.2.31"/>
    </reaction>
</comment>
<dbReference type="SUPFAM" id="SSF57850">
    <property type="entry name" value="RING/U-box"/>
    <property type="match status" value="3"/>
</dbReference>
<dbReference type="InterPro" id="IPR012677">
    <property type="entry name" value="Nucleotide-bd_a/b_plait_sf"/>
</dbReference>
<evidence type="ECO:0000256" key="13">
    <source>
        <dbReference type="PROSITE-ProRule" id="PRU00176"/>
    </source>
</evidence>
<dbReference type="GO" id="GO:0008270">
    <property type="term" value="F:zinc ion binding"/>
    <property type="evidence" value="ECO:0007669"/>
    <property type="project" value="UniProtKB-KW"/>
</dbReference>
<dbReference type="SUPFAM" id="SSF54928">
    <property type="entry name" value="RNA-binding domain, RBD"/>
    <property type="match status" value="1"/>
</dbReference>
<dbReference type="PANTHER" id="PTHR11685">
    <property type="entry name" value="RBR FAMILY RING FINGER AND IBR DOMAIN-CONTAINING"/>
    <property type="match status" value="1"/>
</dbReference>
<evidence type="ECO:0000256" key="3">
    <source>
        <dbReference type="ARBA" id="ARBA00012251"/>
    </source>
</evidence>
<reference evidence="17 18" key="1">
    <citation type="journal article" date="2018" name="Gigascience">
        <title>Genomes of trombidid mites reveal novel predicted allergens and laterally-transferred genes associated with secondary metabolism.</title>
        <authorList>
            <person name="Dong X."/>
            <person name="Chaisiri K."/>
            <person name="Xia D."/>
            <person name="Armstrong S.D."/>
            <person name="Fang Y."/>
            <person name="Donnelly M.J."/>
            <person name="Kadowaki T."/>
            <person name="McGarry J.W."/>
            <person name="Darby A.C."/>
            <person name="Makepeace B.L."/>
        </authorList>
    </citation>
    <scope>NUCLEOTIDE SEQUENCE [LARGE SCALE GENOMIC DNA]</scope>
    <source>
        <strain evidence="17">UoL-WK</strain>
    </source>
</reference>
<evidence type="ECO:0000313" key="18">
    <source>
        <dbReference type="Proteomes" id="UP000285301"/>
    </source>
</evidence>
<feature type="domain" description="RING-type" evidence="14">
    <location>
        <begin position="159"/>
        <end position="207"/>
    </location>
</feature>
<dbReference type="CDD" id="cd12380">
    <property type="entry name" value="RRM3_I_PABPs"/>
    <property type="match status" value="1"/>
</dbReference>
<keyword evidence="9" id="KW-0862">Zinc</keyword>
<dbReference type="SMART" id="SM00360">
    <property type="entry name" value="RRM"/>
    <property type="match status" value="1"/>
</dbReference>
<dbReference type="AlphaFoldDB" id="A0A3S3PYU5"/>
<dbReference type="CDD" id="cd20354">
    <property type="entry name" value="Rcat_RBR_RNF14"/>
    <property type="match status" value="1"/>
</dbReference>
<dbReference type="InterPro" id="IPR000504">
    <property type="entry name" value="RRM_dom"/>
</dbReference>
<evidence type="ECO:0000256" key="4">
    <source>
        <dbReference type="ARBA" id="ARBA00022679"/>
    </source>
</evidence>
<protein>
    <recommendedName>
        <fullName evidence="3">RBR-type E3 ubiquitin transferase</fullName>
        <ecNumber evidence="3">2.3.2.31</ecNumber>
    </recommendedName>
</protein>
<dbReference type="Proteomes" id="UP000285301">
    <property type="component" value="Unassembled WGS sequence"/>
</dbReference>
<accession>A0A3S3PYU5</accession>
<keyword evidence="4" id="KW-0808">Transferase</keyword>
<dbReference type="InterPro" id="IPR013083">
    <property type="entry name" value="Znf_RING/FYVE/PHD"/>
</dbReference>
<feature type="non-terminal residue" evidence="17">
    <location>
        <position position="398"/>
    </location>
</feature>
<evidence type="ECO:0000259" key="14">
    <source>
        <dbReference type="PROSITE" id="PS50089"/>
    </source>
</evidence>
<keyword evidence="6" id="KW-0677">Repeat</keyword>
<dbReference type="InterPro" id="IPR002867">
    <property type="entry name" value="IBR_dom"/>
</dbReference>
<evidence type="ECO:0000256" key="11">
    <source>
        <dbReference type="ARBA" id="ARBA00044508"/>
    </source>
</evidence>
<name>A0A3S3PYU5_9ACAR</name>
<evidence type="ECO:0000259" key="16">
    <source>
        <dbReference type="PROSITE" id="PS51873"/>
    </source>
</evidence>
<dbReference type="GO" id="GO:0003723">
    <property type="term" value="F:RNA binding"/>
    <property type="evidence" value="ECO:0007669"/>
    <property type="project" value="UniProtKB-UniRule"/>
</dbReference>
<dbReference type="STRING" id="1965070.A0A3S3PYU5"/>
<dbReference type="InterPro" id="IPR047548">
    <property type="entry name" value="Rcat_RBR_RNF14"/>
</dbReference>
<evidence type="ECO:0000256" key="8">
    <source>
        <dbReference type="ARBA" id="ARBA00022786"/>
    </source>
</evidence>
<gene>
    <name evidence="17" type="ORF">B4U79_08248</name>
</gene>
<feature type="domain" description="RING-type" evidence="16">
    <location>
        <begin position="155"/>
        <end position="394"/>
    </location>
</feature>
<evidence type="ECO:0000256" key="7">
    <source>
        <dbReference type="ARBA" id="ARBA00022771"/>
    </source>
</evidence>
<dbReference type="SMART" id="SM00647">
    <property type="entry name" value="IBR"/>
    <property type="match status" value="2"/>
</dbReference>
<evidence type="ECO:0000256" key="2">
    <source>
        <dbReference type="ARBA" id="ARBA00004906"/>
    </source>
</evidence>
<comment type="similarity">
    <text evidence="11">Belongs to the RBR family. RNF14 subfamily.</text>
</comment>
<evidence type="ECO:0000256" key="1">
    <source>
        <dbReference type="ARBA" id="ARBA00001798"/>
    </source>
</evidence>
<dbReference type="Pfam" id="PF00076">
    <property type="entry name" value="RRM_1"/>
    <property type="match status" value="1"/>
</dbReference>
<comment type="pathway">
    <text evidence="2">Protein modification; protein ubiquitination.</text>
</comment>
<dbReference type="PROSITE" id="PS50102">
    <property type="entry name" value="RRM"/>
    <property type="match status" value="1"/>
</dbReference>
<evidence type="ECO:0000259" key="15">
    <source>
        <dbReference type="PROSITE" id="PS50102"/>
    </source>
</evidence>
<dbReference type="OrthoDB" id="69641at2759"/>
<dbReference type="Pfam" id="PF22191">
    <property type="entry name" value="IBR_1"/>
    <property type="match status" value="1"/>
</dbReference>
<dbReference type="PROSITE" id="PS51873">
    <property type="entry name" value="TRIAD"/>
    <property type="match status" value="1"/>
</dbReference>
<sequence length="398" mass="45522">GGLQPTKFPNASNHWLKKPTELPSVREPSANQMTLIQTNHLNIPFNNVYVKNFGDAFQTDQELANIFKKFGKISSSKVMKDEFNKSRGFGFVCFENPSNAKRAVEELNNARVKGKLLFVGKAMKKIERQLELRKQFLTQIRKFRKPKQFKITDVLDTNCSVCLVDNPAKDCIILPCKHVTCKNCIILYIEHLVSTKEIDSVLCLKCNSELNYHLIKHVVPEELHAKYDQLLLDHYLENAQDIVRCPKSNCQCPVYLDEASPTLGSCPACEYAFCTNCGESYHGTLPCDEFENETMKMQAIEKYIIGSIDEKAALEKRYTKKKLEKLVEEHLSNRCISNKCKKCPVCKANIEKNGGCNVMYCWKCKSNFCWKCNAILNLSDPHSHFRTSNCVLFTTEEL</sequence>
<keyword evidence="18" id="KW-1185">Reference proteome</keyword>
<dbReference type="EMBL" id="NCKU01011687">
    <property type="protein sequence ID" value="RWS00351.1"/>
    <property type="molecule type" value="Genomic_DNA"/>
</dbReference>
<dbReference type="InterPro" id="IPR031127">
    <property type="entry name" value="E3_UB_ligase_RBR"/>
</dbReference>
<dbReference type="GO" id="GO:0016567">
    <property type="term" value="P:protein ubiquitination"/>
    <property type="evidence" value="ECO:0007669"/>
    <property type="project" value="InterPro"/>
</dbReference>
<keyword evidence="5" id="KW-0479">Metal-binding</keyword>
<dbReference type="PROSITE" id="PS50089">
    <property type="entry name" value="ZF_RING_2"/>
    <property type="match status" value="1"/>
</dbReference>
<dbReference type="GO" id="GO:0061630">
    <property type="term" value="F:ubiquitin protein ligase activity"/>
    <property type="evidence" value="ECO:0007669"/>
    <property type="project" value="UniProtKB-EC"/>
</dbReference>
<feature type="non-terminal residue" evidence="17">
    <location>
        <position position="1"/>
    </location>
</feature>
<dbReference type="Pfam" id="PF01485">
    <property type="entry name" value="IBR"/>
    <property type="match status" value="1"/>
</dbReference>
<dbReference type="Gene3D" id="2.20.25.20">
    <property type="match status" value="1"/>
</dbReference>
<feature type="domain" description="RRM" evidence="15">
    <location>
        <begin position="46"/>
        <end position="124"/>
    </location>
</feature>
<dbReference type="Gene3D" id="1.20.120.1750">
    <property type="match status" value="1"/>
</dbReference>
<dbReference type="InterPro" id="IPR035979">
    <property type="entry name" value="RBD_domain_sf"/>
</dbReference>
<comment type="caution">
    <text evidence="17">The sequence shown here is derived from an EMBL/GenBank/DDBJ whole genome shotgun (WGS) entry which is preliminary data.</text>
</comment>
<proteinExistence type="inferred from homology"/>
<dbReference type="CDD" id="cd20341">
    <property type="entry name" value="BRcat_RBR_RNF14"/>
    <property type="match status" value="1"/>
</dbReference>
<evidence type="ECO:0000256" key="12">
    <source>
        <dbReference type="PROSITE-ProRule" id="PRU00175"/>
    </source>
</evidence>